<accession>A0A4R0YDN5</accession>
<gene>
    <name evidence="1" type="ORF">EZM97_34810</name>
</gene>
<dbReference type="NCBIfam" id="NF042415">
    <property type="entry name" value="STY0301_fam"/>
    <property type="match status" value="1"/>
</dbReference>
<reference evidence="1 2" key="1">
    <citation type="submission" date="2019-02" db="EMBL/GenBank/DDBJ databases">
        <title>Dyella amyloliquefaciens sp. nov., isolated from forest soil.</title>
        <authorList>
            <person name="Gao Z.-H."/>
            <person name="Qiu L.-H."/>
        </authorList>
    </citation>
    <scope>NUCLEOTIDE SEQUENCE [LARGE SCALE GENOMIC DNA]</scope>
    <source>
        <strain evidence="1 2">KACC 12747</strain>
    </source>
</reference>
<dbReference type="RefSeq" id="WP_131152530.1">
    <property type="nucleotide sequence ID" value="NZ_SJTG01000007.1"/>
</dbReference>
<evidence type="ECO:0000313" key="1">
    <source>
        <dbReference type="EMBL" id="TCI06104.1"/>
    </source>
</evidence>
<evidence type="ECO:0000313" key="2">
    <source>
        <dbReference type="Proteomes" id="UP000291822"/>
    </source>
</evidence>
<dbReference type="EMBL" id="SJTG01000007">
    <property type="protein sequence ID" value="TCI06104.1"/>
    <property type="molecule type" value="Genomic_DNA"/>
</dbReference>
<comment type="caution">
    <text evidence="1">The sequence shown here is derived from an EMBL/GenBank/DDBJ whole genome shotgun (WGS) entry which is preliminary data.</text>
</comment>
<protein>
    <submittedName>
        <fullName evidence="1">Uncharacterized protein</fullName>
    </submittedName>
</protein>
<organism evidence="1 2">
    <name type="scientific">Dyella soli</name>
    <dbReference type="NCBI Taxonomy" id="522319"/>
    <lineage>
        <taxon>Bacteria</taxon>
        <taxon>Pseudomonadati</taxon>
        <taxon>Pseudomonadota</taxon>
        <taxon>Gammaproteobacteria</taxon>
        <taxon>Lysobacterales</taxon>
        <taxon>Rhodanobacteraceae</taxon>
        <taxon>Dyella</taxon>
    </lineage>
</organism>
<name>A0A4R0YDN5_9GAMM</name>
<dbReference type="InterPro" id="IPR049973">
    <property type="entry name" value="STY0301-like"/>
</dbReference>
<keyword evidence="2" id="KW-1185">Reference proteome</keyword>
<dbReference type="AlphaFoldDB" id="A0A4R0YDN5"/>
<dbReference type="Proteomes" id="UP000291822">
    <property type="component" value="Unassembled WGS sequence"/>
</dbReference>
<sequence length="120" mass="13019">MIHLLLIALQAATPQMQCPGSITTRHVLVNTPAGWSGNNGGGYSKLVNVIVTAGTGELVVTDQSMSLDHYSATYKLSKGNKVQCQYFGTDVTVWTVVEHSATCQLMRRKKSPPSALFYCK</sequence>
<proteinExistence type="predicted"/>